<proteinExistence type="predicted"/>
<feature type="transmembrane region" description="Helical" evidence="1">
    <location>
        <begin position="7"/>
        <end position="33"/>
    </location>
</feature>
<reference evidence="2 3" key="1">
    <citation type="journal article" date="2016" name="Nat. Commun.">
        <title>Thousands of microbial genomes shed light on interconnected biogeochemical processes in an aquifer system.</title>
        <authorList>
            <person name="Anantharaman K."/>
            <person name="Brown C.T."/>
            <person name="Hug L.A."/>
            <person name="Sharon I."/>
            <person name="Castelle C.J."/>
            <person name="Probst A.J."/>
            <person name="Thomas B.C."/>
            <person name="Singh A."/>
            <person name="Wilkins M.J."/>
            <person name="Karaoz U."/>
            <person name="Brodie E.L."/>
            <person name="Williams K.H."/>
            <person name="Hubbard S.S."/>
            <person name="Banfield J.F."/>
        </authorList>
    </citation>
    <scope>NUCLEOTIDE SEQUENCE [LARGE SCALE GENOMIC DNA]</scope>
</reference>
<name>A0A1G1XRB2_9BACT</name>
<dbReference type="EMBL" id="MHHZ01000003">
    <property type="protein sequence ID" value="OGY42501.1"/>
    <property type="molecule type" value="Genomic_DNA"/>
</dbReference>
<protein>
    <submittedName>
        <fullName evidence="2">Uncharacterized protein</fullName>
    </submittedName>
</protein>
<accession>A0A1G1XRB2</accession>
<keyword evidence="1" id="KW-1133">Transmembrane helix</keyword>
<gene>
    <name evidence="2" type="ORF">A2Y82_03990</name>
</gene>
<evidence type="ECO:0000313" key="3">
    <source>
        <dbReference type="Proteomes" id="UP000176498"/>
    </source>
</evidence>
<organism evidence="2 3">
    <name type="scientific">Candidatus Buchananbacteria bacterium RBG_13_36_9</name>
    <dbReference type="NCBI Taxonomy" id="1797530"/>
    <lineage>
        <taxon>Bacteria</taxon>
        <taxon>Candidatus Buchananiibacteriota</taxon>
    </lineage>
</organism>
<dbReference type="Proteomes" id="UP000176498">
    <property type="component" value="Unassembled WGS sequence"/>
</dbReference>
<sequence>MKTVIKVIKILGLVILLVLTALLLQFSYVWIFSEVKTEIARFIIILIASGNLYCLTGIFVNLMFKVARNEKIFKAND</sequence>
<feature type="transmembrane region" description="Helical" evidence="1">
    <location>
        <begin position="39"/>
        <end position="64"/>
    </location>
</feature>
<evidence type="ECO:0000313" key="2">
    <source>
        <dbReference type="EMBL" id="OGY42501.1"/>
    </source>
</evidence>
<keyword evidence="1" id="KW-0812">Transmembrane</keyword>
<comment type="caution">
    <text evidence="2">The sequence shown here is derived from an EMBL/GenBank/DDBJ whole genome shotgun (WGS) entry which is preliminary data.</text>
</comment>
<keyword evidence="1" id="KW-0472">Membrane</keyword>
<dbReference type="AlphaFoldDB" id="A0A1G1XRB2"/>
<evidence type="ECO:0000256" key="1">
    <source>
        <dbReference type="SAM" id="Phobius"/>
    </source>
</evidence>